<gene>
    <name evidence="10" type="primary">PCCB</name>
    <name evidence="10" type="synonym">pccb</name>
</gene>
<dbReference type="Ensembl" id="ENSMMDT00005037828.1">
    <property type="protein sequence ID" value="ENSMMDP00005037033.1"/>
    <property type="gene ID" value="ENSMMDG00005017211.1"/>
</dbReference>
<evidence type="ECO:0000259" key="8">
    <source>
        <dbReference type="PROSITE" id="PS50980"/>
    </source>
</evidence>
<dbReference type="EC" id="6.4.1.3" evidence="2"/>
<organism evidence="10 11">
    <name type="scientific">Myripristis murdjan</name>
    <name type="common">pinecone soldierfish</name>
    <dbReference type="NCBI Taxonomy" id="586833"/>
    <lineage>
        <taxon>Eukaryota</taxon>
        <taxon>Metazoa</taxon>
        <taxon>Chordata</taxon>
        <taxon>Craniata</taxon>
        <taxon>Vertebrata</taxon>
        <taxon>Euteleostomi</taxon>
        <taxon>Actinopterygii</taxon>
        <taxon>Neopterygii</taxon>
        <taxon>Teleostei</taxon>
        <taxon>Neoteleostei</taxon>
        <taxon>Acanthomorphata</taxon>
        <taxon>Holocentriformes</taxon>
        <taxon>Holocentridae</taxon>
        <taxon>Myripristis</taxon>
    </lineage>
</organism>
<proteinExistence type="predicted"/>
<dbReference type="InterPro" id="IPR029045">
    <property type="entry name" value="ClpP/crotonase-like_dom_sf"/>
</dbReference>
<dbReference type="InterPro" id="IPR011763">
    <property type="entry name" value="COA_CT_C"/>
</dbReference>
<evidence type="ECO:0000256" key="7">
    <source>
        <dbReference type="ARBA" id="ARBA00049495"/>
    </source>
</evidence>
<dbReference type="GO" id="GO:0005739">
    <property type="term" value="C:mitochondrion"/>
    <property type="evidence" value="ECO:0007669"/>
    <property type="project" value="TreeGrafter"/>
</dbReference>
<dbReference type="AlphaFoldDB" id="A0A667ZEL1"/>
<evidence type="ECO:0000256" key="2">
    <source>
        <dbReference type="ARBA" id="ARBA00013050"/>
    </source>
</evidence>
<dbReference type="PROSITE" id="PS50989">
    <property type="entry name" value="COA_CT_CTER"/>
    <property type="match status" value="1"/>
</dbReference>
<evidence type="ECO:0000256" key="5">
    <source>
        <dbReference type="ARBA" id="ARBA00042797"/>
    </source>
</evidence>
<evidence type="ECO:0000256" key="6">
    <source>
        <dbReference type="ARBA" id="ARBA00048208"/>
    </source>
</evidence>
<comment type="catalytic activity">
    <reaction evidence="6">
        <text>butanoyl-CoA + hydrogencarbonate + ATP = (2S)-ethylmalonyl-CoA + ADP + phosphate + H(+)</text>
        <dbReference type="Rhea" id="RHEA:59520"/>
        <dbReference type="ChEBI" id="CHEBI:15378"/>
        <dbReference type="ChEBI" id="CHEBI:17544"/>
        <dbReference type="ChEBI" id="CHEBI:30616"/>
        <dbReference type="ChEBI" id="CHEBI:43474"/>
        <dbReference type="ChEBI" id="CHEBI:57371"/>
        <dbReference type="ChEBI" id="CHEBI:60909"/>
        <dbReference type="ChEBI" id="CHEBI:456216"/>
    </reaction>
    <physiologicalReaction direction="left-to-right" evidence="6">
        <dbReference type="Rhea" id="RHEA:59521"/>
    </physiologicalReaction>
</comment>
<sequence>MAAFTVARSSCGLVSGLRASFRSLAQVKHGAVAQTSLPLDCRWYSVSHLSVQERIDKKRKAALVGGGQKRIDAQHKRGKLTARERVELLLDPNSFVEYDMFVEHRCSDFGMEQDRNKFPGDSVVTGQGRINGRLVYVFSQDFTVFGGSLSGAHAQKICKIMDQAVMVGAPVIGLNDSGGARIQEGVESLAGYADIFLDTSYLFITGPDVVKSVTNEDVTQEELGGAKTHTAVSGVAHRAFENDIDALLNLRDFFNFLPLSNKDASPVIECHDPSDRLVPGLDTIVPMESTKAYDMLDIIHGIVDERDFFEIMPNYAKNIVVGFARMNGRTVGIVGNQPKVASGCLDINSSVKGARFVRFCDAFNIPIITFVDVPGFLPGTAQEYGGIIRHGAKLLFAFAEATVPKITIITRKAYGGAYDVMSSKHLRGDMNYAWPTAEVAVMGAKGAVQIIFRGKENQAEAEAEYVEKFANPFPAAVRGFVDDIIEPSTTRKRICRDLEVLASKKQVNPWKKHANIPL</sequence>
<evidence type="ECO:0000259" key="9">
    <source>
        <dbReference type="PROSITE" id="PS50989"/>
    </source>
</evidence>
<evidence type="ECO:0000256" key="3">
    <source>
        <dbReference type="ARBA" id="ARBA00038567"/>
    </source>
</evidence>
<dbReference type="InterPro" id="IPR011762">
    <property type="entry name" value="COA_CT_N"/>
</dbReference>
<feature type="domain" description="CoA carboxyltransferase C-terminal" evidence="9">
    <location>
        <begin position="273"/>
        <end position="512"/>
    </location>
</feature>
<dbReference type="PANTHER" id="PTHR43842">
    <property type="entry name" value="PROPIONYL-COA CARBOXYLASE BETA CHAIN"/>
    <property type="match status" value="1"/>
</dbReference>
<evidence type="ECO:0000256" key="1">
    <source>
        <dbReference type="ARBA" id="ARBA00005060"/>
    </source>
</evidence>
<comment type="catalytic activity">
    <reaction evidence="7">
        <text>propanoyl-CoA + hydrogencarbonate + ATP = (S)-methylmalonyl-CoA + ADP + phosphate + H(+)</text>
        <dbReference type="Rhea" id="RHEA:23720"/>
        <dbReference type="ChEBI" id="CHEBI:15378"/>
        <dbReference type="ChEBI" id="CHEBI:17544"/>
        <dbReference type="ChEBI" id="CHEBI:30616"/>
        <dbReference type="ChEBI" id="CHEBI:43474"/>
        <dbReference type="ChEBI" id="CHEBI:57327"/>
        <dbReference type="ChEBI" id="CHEBI:57392"/>
        <dbReference type="ChEBI" id="CHEBI:456216"/>
        <dbReference type="EC" id="6.4.1.3"/>
    </reaction>
    <physiologicalReaction direction="left-to-right" evidence="7">
        <dbReference type="Rhea" id="RHEA:23721"/>
    </physiologicalReaction>
</comment>
<dbReference type="GO" id="GO:0004658">
    <property type="term" value="F:propionyl-CoA carboxylase activity"/>
    <property type="evidence" value="ECO:0007669"/>
    <property type="project" value="UniProtKB-EC"/>
</dbReference>
<comment type="subunit">
    <text evidence="3">The holoenzyme is a dodecamer composed of 6 PCCA/alpha subunits and 6 PCCB/beta subunits.</text>
</comment>
<reference evidence="10" key="1">
    <citation type="submission" date="2019-06" db="EMBL/GenBank/DDBJ databases">
        <authorList>
            <consortium name="Wellcome Sanger Institute Data Sharing"/>
        </authorList>
    </citation>
    <scope>NUCLEOTIDE SEQUENCE [LARGE SCALE GENOMIC DNA]</scope>
</reference>
<feature type="domain" description="CoA carboxyltransferase N-terminal" evidence="8">
    <location>
        <begin position="48"/>
        <end position="196"/>
    </location>
</feature>
<evidence type="ECO:0000256" key="4">
    <source>
        <dbReference type="ARBA" id="ARBA00041138"/>
    </source>
</evidence>
<protein>
    <recommendedName>
        <fullName evidence="4">Propionyl-CoA carboxylase beta chain, mitochondrial</fullName>
        <ecNumber evidence="2">6.4.1.3</ecNumber>
    </recommendedName>
    <alternativeName>
        <fullName evidence="5">Propanoyl-CoA:carbon dioxide ligase subunit beta</fullName>
    </alternativeName>
</protein>
<evidence type="ECO:0000313" key="10">
    <source>
        <dbReference type="Ensembl" id="ENSMMDP00005037033.1"/>
    </source>
</evidence>
<accession>A0A667ZEL1</accession>
<keyword evidence="11" id="KW-1185">Reference proteome</keyword>
<feature type="domain" description="CoA carboxyltransferase N-terminal" evidence="8">
    <location>
        <begin position="198"/>
        <end position="269"/>
    </location>
</feature>
<dbReference type="FunFam" id="3.90.226.10:FF:000017">
    <property type="entry name" value="Propionyl-CoA carboxylase subunit beta 5"/>
    <property type="match status" value="1"/>
</dbReference>
<reference evidence="10" key="3">
    <citation type="submission" date="2025-09" db="UniProtKB">
        <authorList>
            <consortium name="Ensembl"/>
        </authorList>
    </citation>
    <scope>IDENTIFICATION</scope>
</reference>
<dbReference type="PROSITE" id="PS50980">
    <property type="entry name" value="COA_CT_NTER"/>
    <property type="match status" value="2"/>
</dbReference>
<dbReference type="InterPro" id="IPR034733">
    <property type="entry name" value="AcCoA_carboxyl_beta"/>
</dbReference>
<name>A0A667ZEL1_9TELE</name>
<dbReference type="GeneTree" id="ENSGT00940000157741"/>
<dbReference type="Gene3D" id="3.90.226.10">
    <property type="entry name" value="2-enoyl-CoA Hydratase, Chain A, domain 1"/>
    <property type="match status" value="3"/>
</dbReference>
<dbReference type="InterPro" id="IPR051047">
    <property type="entry name" value="AccD/PCCB"/>
</dbReference>
<dbReference type="SUPFAM" id="SSF52096">
    <property type="entry name" value="ClpP/crotonase"/>
    <property type="match status" value="2"/>
</dbReference>
<reference evidence="10" key="2">
    <citation type="submission" date="2025-08" db="UniProtKB">
        <authorList>
            <consortium name="Ensembl"/>
        </authorList>
    </citation>
    <scope>IDENTIFICATION</scope>
</reference>
<dbReference type="Pfam" id="PF01039">
    <property type="entry name" value="Carboxyl_trans"/>
    <property type="match status" value="1"/>
</dbReference>
<dbReference type="Proteomes" id="UP000472263">
    <property type="component" value="Chromosome 22"/>
</dbReference>
<comment type="pathway">
    <text evidence="1">Metabolic intermediate metabolism; propanoyl-CoA degradation; succinyl-CoA from propanoyl-CoA: step 1/3.</text>
</comment>
<dbReference type="PANTHER" id="PTHR43842:SF2">
    <property type="entry name" value="PROPIONYL-COA CARBOXYLASE BETA CHAIN, MITOCHONDRIAL"/>
    <property type="match status" value="1"/>
</dbReference>
<evidence type="ECO:0000313" key="11">
    <source>
        <dbReference type="Proteomes" id="UP000472263"/>
    </source>
</evidence>